<dbReference type="Proteomes" id="UP000198736">
    <property type="component" value="Unassembled WGS sequence"/>
</dbReference>
<dbReference type="GO" id="GO:0004135">
    <property type="term" value="F:amylo-alpha-1,6-glucosidase activity"/>
    <property type="evidence" value="ECO:0007669"/>
    <property type="project" value="UniProtKB-EC"/>
</dbReference>
<evidence type="ECO:0000259" key="2">
    <source>
        <dbReference type="Pfam" id="PF22422"/>
    </source>
</evidence>
<gene>
    <name evidence="3" type="ORF">COMA2_80109</name>
</gene>
<organism evidence="3 4">
    <name type="scientific">Candidatus Nitrospira nitrificans</name>
    <dbReference type="NCBI Taxonomy" id="1742973"/>
    <lineage>
        <taxon>Bacteria</taxon>
        <taxon>Pseudomonadati</taxon>
        <taxon>Nitrospirota</taxon>
        <taxon>Nitrospiria</taxon>
        <taxon>Nitrospirales</taxon>
        <taxon>Nitrospiraceae</taxon>
        <taxon>Nitrospira</taxon>
    </lineage>
</organism>
<reference evidence="4" key="1">
    <citation type="submission" date="2015-10" db="EMBL/GenBank/DDBJ databases">
        <authorList>
            <person name="Luecker S."/>
            <person name="Luecker S."/>
        </authorList>
    </citation>
    <scope>NUCLEOTIDE SEQUENCE [LARGE SCALE GENOMIC DNA]</scope>
</reference>
<dbReference type="InterPro" id="IPR008928">
    <property type="entry name" value="6-hairpin_glycosidase_sf"/>
</dbReference>
<proteinExistence type="predicted"/>
<dbReference type="STRING" id="1742973.COMA2_80109"/>
<protein>
    <submittedName>
        <fullName evidence="3">Putative Amylo-alpha-1,6-glucosidase</fullName>
        <ecNumber evidence="3">3.2.1.33</ecNumber>
    </submittedName>
</protein>
<dbReference type="EMBL" id="CZPZ01000035">
    <property type="protein sequence ID" value="CUS39659.1"/>
    <property type="molecule type" value="Genomic_DNA"/>
</dbReference>
<dbReference type="AlphaFoldDB" id="A0A0S4LUK1"/>
<dbReference type="InterPro" id="IPR032856">
    <property type="entry name" value="GDE_N_bis"/>
</dbReference>
<keyword evidence="3" id="KW-0326">Glycosidase</keyword>
<name>A0A0S4LUK1_9BACT</name>
<evidence type="ECO:0000259" key="1">
    <source>
        <dbReference type="Pfam" id="PF14742"/>
    </source>
</evidence>
<feature type="domain" description="Mannosylglycerate hydrolase MGH1-like glycoside hydrolase" evidence="2">
    <location>
        <begin position="341"/>
        <end position="649"/>
    </location>
</feature>
<evidence type="ECO:0000313" key="3">
    <source>
        <dbReference type="EMBL" id="CUS39659.1"/>
    </source>
</evidence>
<dbReference type="RefSeq" id="WP_175304720.1">
    <property type="nucleotide sequence ID" value="NZ_CZPZ01000035.1"/>
</dbReference>
<dbReference type="Gene3D" id="1.50.10.10">
    <property type="match status" value="1"/>
</dbReference>
<evidence type="ECO:0000313" key="4">
    <source>
        <dbReference type="Proteomes" id="UP000198736"/>
    </source>
</evidence>
<dbReference type="EC" id="3.2.1.33" evidence="3"/>
<keyword evidence="3" id="KW-0378">Hydrolase</keyword>
<dbReference type="GO" id="GO:0005975">
    <property type="term" value="P:carbohydrate metabolic process"/>
    <property type="evidence" value="ECO:0007669"/>
    <property type="project" value="InterPro"/>
</dbReference>
<dbReference type="Pfam" id="PF14742">
    <property type="entry name" value="GDE_N_bis"/>
    <property type="match status" value="1"/>
</dbReference>
<sequence>MRINRRSLLRFSLVWPATVPLWSGTLLQAAESKDDRREETLTKARPAMADSLADAIVIKNENVFFVARPDGNVPLANSHGMGLYYHDCRYVNGYEIELAGTKPAHLSASSVQGSIGVFTLTNPRIELADGGILIEEELGITWRRLIDNETPALRDRLLIQNFTLQTLEFPVTLTIQSAFEDLFAVRGLLSKHLGTLHPPSWKGGVLRLSYDGKDGIFRTVTAYCDPPPDKRHGTTAEFVVRLSPRGQQRIEVALVIGESKDRAAALRPTPDPADFSRLDSGLERETQAWMAHVTQVVTNGSALDQLMERSFRGLRVLRTHVGNETFFAAGVPWFVALFGRDSLITAWQMLAYNPRIAEQTLRLLAQYQGTKEDQWRDEQPGKILHELRVGEMANLDAIPHTPFYGTIDATPLFLMLIAEHAAWTGSLSLFHELRAPIDRALSWMDTYGDRHGEAYLAYTSRSKDKLVNQGWKDSGDAIVTAEGKVAAPPLALVEVQGYGYAAKLGIAGLLTRTGDRDRADRLIREARRLRERFNLDFWMEDEGCYALALQADGSHAAVVSSNPGQALWTGIADQDKAERTIKRLMAEDMFSGWGVRTLSSKARAYNPISYHLGTVWPHDNSIVAAGCRRYGQDREPLRIFHGLFDAAYHFHAHQLPELFCGFGREQYEIPINYPVACHPQAWASGTLPCLLTTLLGLTPEAFEKRLRISRPLLPEFLDRLELQRLHVGEAVVDLAFRRGRQGVQVDVVKQRGELDVQVEKGN</sequence>
<dbReference type="InterPro" id="IPR012341">
    <property type="entry name" value="6hp_glycosidase-like_sf"/>
</dbReference>
<dbReference type="InterPro" id="IPR054491">
    <property type="entry name" value="MGH1-like_GH"/>
</dbReference>
<accession>A0A0S4LUK1</accession>
<keyword evidence="4" id="KW-1185">Reference proteome</keyword>
<dbReference type="Pfam" id="PF22422">
    <property type="entry name" value="MGH1-like_GH"/>
    <property type="match status" value="1"/>
</dbReference>
<dbReference type="SUPFAM" id="SSF48208">
    <property type="entry name" value="Six-hairpin glycosidases"/>
    <property type="match status" value="1"/>
</dbReference>
<feature type="domain" description="Putative glycogen debranching enzyme N-terminal" evidence="1">
    <location>
        <begin position="58"/>
        <end position="252"/>
    </location>
</feature>